<keyword evidence="3" id="KW-1185">Reference proteome</keyword>
<protein>
    <submittedName>
        <fullName evidence="2">Uncharacterized protein</fullName>
    </submittedName>
</protein>
<organism evidence="2 3">
    <name type="scientific">Orbilia javanica</name>
    <dbReference type="NCBI Taxonomy" id="47235"/>
    <lineage>
        <taxon>Eukaryota</taxon>
        <taxon>Fungi</taxon>
        <taxon>Dikarya</taxon>
        <taxon>Ascomycota</taxon>
        <taxon>Pezizomycotina</taxon>
        <taxon>Orbiliomycetes</taxon>
        <taxon>Orbiliales</taxon>
        <taxon>Orbiliaceae</taxon>
        <taxon>Orbilia</taxon>
    </lineage>
</organism>
<evidence type="ECO:0000256" key="1">
    <source>
        <dbReference type="SAM" id="MobiDB-lite"/>
    </source>
</evidence>
<feature type="region of interest" description="Disordered" evidence="1">
    <location>
        <begin position="1"/>
        <end position="87"/>
    </location>
</feature>
<dbReference type="EMBL" id="JAVHNR010000003">
    <property type="protein sequence ID" value="KAK6348105.1"/>
    <property type="molecule type" value="Genomic_DNA"/>
</dbReference>
<dbReference type="Proteomes" id="UP001313282">
    <property type="component" value="Unassembled WGS sequence"/>
</dbReference>
<dbReference type="AlphaFoldDB" id="A0AAN8N8G4"/>
<reference evidence="2 3" key="1">
    <citation type="submission" date="2019-10" db="EMBL/GenBank/DDBJ databases">
        <authorList>
            <person name="Palmer J.M."/>
        </authorList>
    </citation>
    <scope>NUCLEOTIDE SEQUENCE [LARGE SCALE GENOMIC DNA]</scope>
    <source>
        <strain evidence="2 3">TWF718</strain>
    </source>
</reference>
<comment type="caution">
    <text evidence="2">The sequence shown here is derived from an EMBL/GenBank/DDBJ whole genome shotgun (WGS) entry which is preliminary data.</text>
</comment>
<gene>
    <name evidence="2" type="ORF">TWF718_005920</name>
</gene>
<sequence length="198" mass="21739">MTTGTGEPEQLDKGKAPVRPGRAHSVEREMTPESPCEWVPSEAVEPPAPKQYPTEMELDSGRSYPASSDADSLFTRPPSECSMTDSLPIPDGLHLSAYYIRTPPADPEGYTGIKLPPLLPENLRRVAERRAAAALGLEEPEEKLPTMESWRYIDALEGGGSLTGKINYVYRIWETSLAQSKFSEQPPRNGNGDPSARN</sequence>
<accession>A0AAN8N8G4</accession>
<evidence type="ECO:0000313" key="3">
    <source>
        <dbReference type="Proteomes" id="UP001313282"/>
    </source>
</evidence>
<evidence type="ECO:0000313" key="2">
    <source>
        <dbReference type="EMBL" id="KAK6348105.1"/>
    </source>
</evidence>
<proteinExistence type="predicted"/>
<name>A0AAN8N8G4_9PEZI</name>